<evidence type="ECO:0000256" key="4">
    <source>
        <dbReference type="ARBA" id="ARBA00023136"/>
    </source>
</evidence>
<evidence type="ECO:0000256" key="3">
    <source>
        <dbReference type="ARBA" id="ARBA00022729"/>
    </source>
</evidence>
<feature type="compositionally biased region" description="Pro residues" evidence="7">
    <location>
        <begin position="48"/>
        <end position="67"/>
    </location>
</feature>
<evidence type="ECO:0000256" key="2">
    <source>
        <dbReference type="ARBA" id="ARBA00022448"/>
    </source>
</evidence>
<dbReference type="Gene3D" id="3.30.1370.130">
    <property type="match status" value="1"/>
</dbReference>
<evidence type="ECO:0000256" key="7">
    <source>
        <dbReference type="SAM" id="MobiDB-lite"/>
    </source>
</evidence>
<dbReference type="GO" id="GO:0019867">
    <property type="term" value="C:outer membrane"/>
    <property type="evidence" value="ECO:0007669"/>
    <property type="project" value="InterPro"/>
</dbReference>
<dbReference type="PROSITE" id="PS51782">
    <property type="entry name" value="LYSM"/>
    <property type="match status" value="1"/>
</dbReference>
<keyword evidence="4" id="KW-0472">Membrane</keyword>
<organism evidence="9 10">
    <name type="scientific">Tautonia plasticadhaerens</name>
    <dbReference type="NCBI Taxonomy" id="2527974"/>
    <lineage>
        <taxon>Bacteria</taxon>
        <taxon>Pseudomonadati</taxon>
        <taxon>Planctomycetota</taxon>
        <taxon>Planctomycetia</taxon>
        <taxon>Isosphaerales</taxon>
        <taxon>Isosphaeraceae</taxon>
        <taxon>Tautonia</taxon>
    </lineage>
</organism>
<dbReference type="KEGG" id="tpla:ElP_76350"/>
<keyword evidence="2" id="KW-0813">Transport</keyword>
<evidence type="ECO:0000313" key="10">
    <source>
        <dbReference type="Proteomes" id="UP000317835"/>
    </source>
</evidence>
<dbReference type="InterPro" id="IPR011662">
    <property type="entry name" value="Secretin/TonB_short_N"/>
</dbReference>
<feature type="compositionally biased region" description="Pro residues" evidence="7">
    <location>
        <begin position="104"/>
        <end position="118"/>
    </location>
</feature>
<keyword evidence="10" id="KW-1185">Reference proteome</keyword>
<feature type="compositionally biased region" description="Low complexity" evidence="7">
    <location>
        <begin position="791"/>
        <end position="800"/>
    </location>
</feature>
<dbReference type="RefSeq" id="WP_145279926.1">
    <property type="nucleotide sequence ID" value="NZ_CP036431.1"/>
</dbReference>
<sequence length="1040" mass="105985">MNASNRPGGRCRRLGLAGLGLAATAFIWGAALAPSRARTFQGEESASPPTPPTAPSPVPTDPGPGALPTPGDRPEAALGDPGGPLPDLGQLDPPAPAIELPDALPGPEPDALPEPGPEPAAGSPAEAPEVTVRFVPGPGPGPEVDPASLPGPSQLESLGPIPAPARGLAAPVPPQVPIAVPGPDEVLEVLPSVPTDPTEVMADPDRPLPGALADEGGFGPEVTPPPVNLRVIDEDLEAVFQMLTGDSGVSIFASPAVVGRVTIELEDVPFDQALNILLRQNKLAARREGNLIFVYTLEEALELEQQQRKQVVRVYHLNYVQASEVIQIIAGFKSAQGVIVGTPQAAQGISGAGNAGSFGSPTGGIVGGGMGGVGGGGGLAGGGLSSNEAIGGGLSGGGFTAAGSPVTGGAGGGNSYAVHDMVVVRDYPEVIQVIDEIVSRLDVQPMQVLIEAVIISVELRDGQELGVNFALVDNLATNAIVSGSGAAINLAGGFSPAQVLSAAGPATAPAPLGPYSDPRPSQLLPGYLADQGLKYGFVSNSVAGFIRALETLNKINILASPRVLVLNKQLAEIQLGQRLGYATTFTNLTTASEQVQFIPVGTLLALRPFVSQDGMIRLEVHPERSSGTIDSAGIPQLTTSELTTNIMVPDGATIVIGGLIDNVDEINEQGVLGLSRLPFIGPLFRTRTMQMRKQELLVLLTPRIINRGGLPAPRPGVPPKGPSGVPNSGPMPGPSLFADAECEVPVVPPVMIEPGLMNGRVPRETLSASSNLRDLLFTDFGAAAASSAEELLGASRSSPSLPAPARPTAPESAADASPASASAGAGADPEVQAASYAPPRAAPRRVDAAPTPPQGPSPPSHSGPASAPKPPEEDRGYRPGDLTRAVLSRISDRLKPDEASPSAMPGPVVPASYSVPATASAAPAPTPAVSPAKAPAASSVGITQHVVRPGEDFRAIAGRYYGSPALHTALWAVNRHTSPSPEAIQPGMTVLLPPTEVLERVYVDAVQATVRAQGPESAAPPRPSGDRKRFGFLGGLGDRP</sequence>
<keyword evidence="5" id="KW-0998">Cell outer membrane</keyword>
<dbReference type="InterPro" id="IPR004846">
    <property type="entry name" value="T2SS/T3SS_dom"/>
</dbReference>
<evidence type="ECO:0000256" key="1">
    <source>
        <dbReference type="ARBA" id="ARBA00004370"/>
    </source>
</evidence>
<keyword evidence="3" id="KW-0732">Signal</keyword>
<evidence type="ECO:0000256" key="5">
    <source>
        <dbReference type="ARBA" id="ARBA00023237"/>
    </source>
</evidence>
<feature type="compositionally biased region" description="Low complexity" evidence="7">
    <location>
        <begin position="85"/>
        <end position="103"/>
    </location>
</feature>
<feature type="region of interest" description="Disordered" evidence="7">
    <location>
        <begin position="708"/>
        <end position="737"/>
    </location>
</feature>
<proteinExistence type="inferred from homology"/>
<dbReference type="GO" id="GO:0009306">
    <property type="term" value="P:protein secretion"/>
    <property type="evidence" value="ECO:0007669"/>
    <property type="project" value="InterPro"/>
</dbReference>
<feature type="region of interest" description="Disordered" evidence="7">
    <location>
        <begin position="918"/>
        <end position="939"/>
    </location>
</feature>
<feature type="compositionally biased region" description="Pro residues" evidence="7">
    <location>
        <begin position="712"/>
        <end position="721"/>
    </location>
</feature>
<feature type="region of interest" description="Disordered" evidence="7">
    <location>
        <begin position="791"/>
        <end position="880"/>
    </location>
</feature>
<comment type="similarity">
    <text evidence="6">Belongs to the bacterial secretin family.</text>
</comment>
<dbReference type="Proteomes" id="UP000317835">
    <property type="component" value="Plasmid pElP_5"/>
</dbReference>
<feature type="compositionally biased region" description="Pro residues" evidence="7">
    <location>
        <begin position="850"/>
        <end position="861"/>
    </location>
</feature>
<keyword evidence="9" id="KW-0614">Plasmid</keyword>
<evidence type="ECO:0000256" key="6">
    <source>
        <dbReference type="RuleBase" id="RU004003"/>
    </source>
</evidence>
<dbReference type="GO" id="GO:0015627">
    <property type="term" value="C:type II protein secretion system complex"/>
    <property type="evidence" value="ECO:0007669"/>
    <property type="project" value="TreeGrafter"/>
</dbReference>
<name>A0A518HFQ1_9BACT</name>
<dbReference type="Gene3D" id="3.10.350.10">
    <property type="entry name" value="LysM domain"/>
    <property type="match status" value="1"/>
</dbReference>
<dbReference type="EMBL" id="CP036431">
    <property type="protein sequence ID" value="QDV39663.1"/>
    <property type="molecule type" value="Genomic_DNA"/>
</dbReference>
<dbReference type="PANTHER" id="PTHR30332:SF24">
    <property type="entry name" value="SECRETIN GSPD-RELATED"/>
    <property type="match status" value="1"/>
</dbReference>
<feature type="domain" description="LysM" evidence="8">
    <location>
        <begin position="943"/>
        <end position="992"/>
    </location>
</feature>
<dbReference type="InterPro" id="IPR018392">
    <property type="entry name" value="LysM"/>
</dbReference>
<geneLocation type="plasmid" evidence="10">
    <name>pelp_5</name>
</geneLocation>
<dbReference type="AlphaFoldDB" id="A0A518HFQ1"/>
<dbReference type="InterPro" id="IPR050810">
    <property type="entry name" value="Bact_Secretion_Sys_Channel"/>
</dbReference>
<dbReference type="Pfam" id="PF00263">
    <property type="entry name" value="Secretin"/>
    <property type="match status" value="1"/>
</dbReference>
<dbReference type="CDD" id="cd00118">
    <property type="entry name" value="LysM"/>
    <property type="match status" value="1"/>
</dbReference>
<dbReference type="InterPro" id="IPR001775">
    <property type="entry name" value="GspD/PilQ"/>
</dbReference>
<evidence type="ECO:0000313" key="9">
    <source>
        <dbReference type="EMBL" id="QDV39663.1"/>
    </source>
</evidence>
<dbReference type="PANTHER" id="PTHR30332">
    <property type="entry name" value="PROBABLE GENERAL SECRETION PATHWAY PROTEIN D"/>
    <property type="match status" value="1"/>
</dbReference>
<dbReference type="InterPro" id="IPR036779">
    <property type="entry name" value="LysM_dom_sf"/>
</dbReference>
<feature type="compositionally biased region" description="Low complexity" evidence="7">
    <location>
        <begin position="808"/>
        <end position="839"/>
    </location>
</feature>
<dbReference type="SMART" id="SM00965">
    <property type="entry name" value="STN"/>
    <property type="match status" value="1"/>
</dbReference>
<feature type="region of interest" description="Disordered" evidence="7">
    <location>
        <begin position="36"/>
        <end position="160"/>
    </location>
</feature>
<feature type="compositionally biased region" description="Low complexity" evidence="7">
    <location>
        <begin position="119"/>
        <end position="129"/>
    </location>
</feature>
<reference evidence="9 10" key="1">
    <citation type="submission" date="2019-02" db="EMBL/GenBank/DDBJ databases">
        <title>Deep-cultivation of Planctomycetes and their phenomic and genomic characterization uncovers novel biology.</title>
        <authorList>
            <person name="Wiegand S."/>
            <person name="Jogler M."/>
            <person name="Boedeker C."/>
            <person name="Pinto D."/>
            <person name="Vollmers J."/>
            <person name="Rivas-Marin E."/>
            <person name="Kohn T."/>
            <person name="Peeters S.H."/>
            <person name="Heuer A."/>
            <person name="Rast P."/>
            <person name="Oberbeckmann S."/>
            <person name="Bunk B."/>
            <person name="Jeske O."/>
            <person name="Meyerdierks A."/>
            <person name="Storesund J.E."/>
            <person name="Kallscheuer N."/>
            <person name="Luecker S."/>
            <person name="Lage O.M."/>
            <person name="Pohl T."/>
            <person name="Merkel B.J."/>
            <person name="Hornburger P."/>
            <person name="Mueller R.-W."/>
            <person name="Bruemmer F."/>
            <person name="Labrenz M."/>
            <person name="Spormann A.M."/>
            <person name="Op den Camp H."/>
            <person name="Overmann J."/>
            <person name="Amann R."/>
            <person name="Jetten M.S.M."/>
            <person name="Mascher T."/>
            <person name="Medema M.H."/>
            <person name="Devos D.P."/>
            <person name="Kaster A.-K."/>
            <person name="Ovreas L."/>
            <person name="Rohde M."/>
            <person name="Galperin M.Y."/>
            <person name="Jogler C."/>
        </authorList>
    </citation>
    <scope>NUCLEOTIDE SEQUENCE [LARGE SCALE GENOMIC DNA]</scope>
    <source>
        <strain evidence="9 10">ElP</strain>
        <plasmid evidence="10">pelp_5</plasmid>
    </source>
</reference>
<dbReference type="OrthoDB" id="9813141at2"/>
<evidence type="ECO:0000259" key="8">
    <source>
        <dbReference type="PROSITE" id="PS51782"/>
    </source>
</evidence>
<gene>
    <name evidence="9" type="primary">xpsD</name>
    <name evidence="9" type="ORF">ElP_76350</name>
</gene>
<dbReference type="PRINTS" id="PR00811">
    <property type="entry name" value="BCTERIALGSPD"/>
</dbReference>
<protein>
    <submittedName>
        <fullName evidence="9">Type II secretion system protein D</fullName>
    </submittedName>
</protein>
<accession>A0A518HFQ1</accession>
<feature type="region of interest" description="Disordered" evidence="7">
    <location>
        <begin position="1012"/>
        <end position="1040"/>
    </location>
</feature>
<comment type="subcellular location">
    <subcellularLocation>
        <location evidence="1">Membrane</location>
    </subcellularLocation>
</comment>